<protein>
    <submittedName>
        <fullName evidence="1">ClpC protein</fullName>
    </submittedName>
</protein>
<evidence type="ECO:0000313" key="2">
    <source>
        <dbReference type="Proteomes" id="UP000649617"/>
    </source>
</evidence>
<proteinExistence type="predicted"/>
<sequence length="76" mass="8367">MPGPGKGAREELWTWDLCTHATEADIPHVVYMLEDTLKSKNAISSGTFQFEIGARTNGRHILSFDFVVQDEGGEAS</sequence>
<keyword evidence="2" id="KW-1185">Reference proteome</keyword>
<accession>A0A812XM50</accession>
<dbReference type="OrthoDB" id="422058at2759"/>
<dbReference type="AlphaFoldDB" id="A0A812XM50"/>
<gene>
    <name evidence="1" type="primary">clpC</name>
    <name evidence="1" type="ORF">SPIL2461_LOCUS21443</name>
</gene>
<dbReference type="EMBL" id="CAJNIZ010046249">
    <property type="protein sequence ID" value="CAE7743847.1"/>
    <property type="molecule type" value="Genomic_DNA"/>
</dbReference>
<name>A0A812XM50_SYMPI</name>
<reference evidence="1" key="1">
    <citation type="submission" date="2021-02" db="EMBL/GenBank/DDBJ databases">
        <authorList>
            <person name="Dougan E. K."/>
            <person name="Rhodes N."/>
            <person name="Thang M."/>
            <person name="Chan C."/>
        </authorList>
    </citation>
    <scope>NUCLEOTIDE SEQUENCE</scope>
</reference>
<comment type="caution">
    <text evidence="1">The sequence shown here is derived from an EMBL/GenBank/DDBJ whole genome shotgun (WGS) entry which is preliminary data.</text>
</comment>
<evidence type="ECO:0000313" key="1">
    <source>
        <dbReference type="EMBL" id="CAE7743847.1"/>
    </source>
</evidence>
<organism evidence="1 2">
    <name type="scientific">Symbiodinium pilosum</name>
    <name type="common">Dinoflagellate</name>
    <dbReference type="NCBI Taxonomy" id="2952"/>
    <lineage>
        <taxon>Eukaryota</taxon>
        <taxon>Sar</taxon>
        <taxon>Alveolata</taxon>
        <taxon>Dinophyceae</taxon>
        <taxon>Suessiales</taxon>
        <taxon>Symbiodiniaceae</taxon>
        <taxon>Symbiodinium</taxon>
    </lineage>
</organism>
<dbReference type="Proteomes" id="UP000649617">
    <property type="component" value="Unassembled WGS sequence"/>
</dbReference>